<dbReference type="InterPro" id="IPR036938">
    <property type="entry name" value="PAP2/HPO_sf"/>
</dbReference>
<dbReference type="Proteomes" id="UP000027318">
    <property type="component" value="Unassembled WGS sequence"/>
</dbReference>
<organism evidence="3 4">
    <name type="scientific">Nitrincola lacisaponensis</name>
    <dbReference type="NCBI Taxonomy" id="267850"/>
    <lineage>
        <taxon>Bacteria</taxon>
        <taxon>Pseudomonadati</taxon>
        <taxon>Pseudomonadota</taxon>
        <taxon>Gammaproteobacteria</taxon>
        <taxon>Oceanospirillales</taxon>
        <taxon>Oceanospirillaceae</taxon>
        <taxon>Nitrincola</taxon>
    </lineage>
</organism>
<keyword evidence="4" id="KW-1185">Reference proteome</keyword>
<keyword evidence="1" id="KW-0472">Membrane</keyword>
<dbReference type="Gene3D" id="1.20.144.10">
    <property type="entry name" value="Phosphatidic acid phosphatase type 2/haloperoxidase"/>
    <property type="match status" value="1"/>
</dbReference>
<comment type="caution">
    <text evidence="3">The sequence shown here is derived from an EMBL/GenBank/DDBJ whole genome shotgun (WGS) entry which is preliminary data.</text>
</comment>
<feature type="domain" description="Phosphatidic acid phosphatase type 2/haloperoxidase" evidence="2">
    <location>
        <begin position="122"/>
        <end position="244"/>
    </location>
</feature>
<keyword evidence="1" id="KW-1133">Transmembrane helix</keyword>
<feature type="transmembrane region" description="Helical" evidence="1">
    <location>
        <begin position="121"/>
        <end position="139"/>
    </location>
</feature>
<evidence type="ECO:0000313" key="4">
    <source>
        <dbReference type="Proteomes" id="UP000027318"/>
    </source>
</evidence>
<dbReference type="SUPFAM" id="SSF48317">
    <property type="entry name" value="Acid phosphatase/Vanadium-dependent haloperoxidase"/>
    <property type="match status" value="1"/>
</dbReference>
<feature type="transmembrane region" description="Helical" evidence="1">
    <location>
        <begin position="96"/>
        <end position="114"/>
    </location>
</feature>
<protein>
    <submittedName>
        <fullName evidence="3">Putative membrane protein</fullName>
    </submittedName>
</protein>
<proteinExistence type="predicted"/>
<accession>A0A063Y7K0</accession>
<gene>
    <name evidence="3" type="ORF">ADINL_0395</name>
</gene>
<evidence type="ECO:0000256" key="1">
    <source>
        <dbReference type="SAM" id="Phobius"/>
    </source>
</evidence>
<feature type="transmembrane region" description="Helical" evidence="1">
    <location>
        <begin position="232"/>
        <end position="251"/>
    </location>
</feature>
<feature type="transmembrane region" description="Helical" evidence="1">
    <location>
        <begin position="36"/>
        <end position="54"/>
    </location>
</feature>
<keyword evidence="1" id="KW-0812">Transmembrane</keyword>
<dbReference type="Pfam" id="PF01569">
    <property type="entry name" value="PAP2"/>
    <property type="match status" value="1"/>
</dbReference>
<evidence type="ECO:0000259" key="2">
    <source>
        <dbReference type="SMART" id="SM00014"/>
    </source>
</evidence>
<dbReference type="InterPro" id="IPR000326">
    <property type="entry name" value="PAP2/HPO"/>
</dbReference>
<evidence type="ECO:0000313" key="3">
    <source>
        <dbReference type="EMBL" id="KDE41090.1"/>
    </source>
</evidence>
<dbReference type="STRING" id="267850.ADINL_0395"/>
<feature type="transmembrane region" description="Helical" evidence="1">
    <location>
        <begin position="204"/>
        <end position="226"/>
    </location>
</feature>
<name>A0A063Y7K0_9GAMM</name>
<dbReference type="SMART" id="SM00014">
    <property type="entry name" value="acidPPc"/>
    <property type="match status" value="1"/>
</dbReference>
<dbReference type="AlphaFoldDB" id="A0A063Y7K0"/>
<dbReference type="EMBL" id="JMSZ01000010">
    <property type="protein sequence ID" value="KDE41090.1"/>
    <property type="molecule type" value="Genomic_DNA"/>
</dbReference>
<reference evidence="3 4" key="1">
    <citation type="journal article" date="2005" name="Int. J. Syst. Evol. Microbiol.">
        <title>Nitrincola lacisaponensis gen. nov., sp. nov., a novel alkaliphilic bacterium isolated from an alkaline, saline lake.</title>
        <authorList>
            <person name="Dimitriu P.A."/>
            <person name="Shukla S.K."/>
            <person name="Conradt J."/>
            <person name="Marquez M.C."/>
            <person name="Ventosa A."/>
            <person name="Maglia A."/>
            <person name="Peyton B.M."/>
            <person name="Pinkart H.C."/>
            <person name="Mormile M.R."/>
        </authorList>
    </citation>
    <scope>NUCLEOTIDE SEQUENCE [LARGE SCALE GENOMIC DNA]</scope>
    <source>
        <strain evidence="3 4">4CA</strain>
    </source>
</reference>
<sequence length="285" mass="31744">MSAMDDCYYGVDFTTTQKDNGMTSTPPVFGTTWRPLPLLAMHGIALLLVLSFISPTGFELWRQLDSAIFFSLNGSLADGGQWAWIWAWANTRYKDMLLALVMLAFLIFPGMGFQRSQLQQALVGFLALMLIMLPIRYFFYEFSKELDLSGPSPSITLAPAYLLTELFPDISAKDASSRSFPGDHATVLLLWAAYLLMNKRCVGSYLAAALAALMILPRLVGGAHWFSDVAVGGFAVALPVLAWAFYSPLVYQLTRWLEKPFLPLFRLTGRLPLIGQLPFFKGDSR</sequence>